<dbReference type="RefSeq" id="WP_131853823.1">
    <property type="nucleotide sequence ID" value="NZ_SKFH01000042.1"/>
</dbReference>
<keyword evidence="3" id="KW-1185">Reference proteome</keyword>
<dbReference type="Pfam" id="PF13557">
    <property type="entry name" value="Phenol_MetA_deg"/>
    <property type="match status" value="1"/>
</dbReference>
<comment type="caution">
    <text evidence="2">The sequence shown here is derived from an EMBL/GenBank/DDBJ whole genome shotgun (WGS) entry which is preliminary data.</text>
</comment>
<gene>
    <name evidence="2" type="ORF">E0486_16530</name>
</gene>
<dbReference type="InterPro" id="IPR025737">
    <property type="entry name" value="FApF"/>
</dbReference>
<accession>A0A4R4DVG5</accession>
<protein>
    <submittedName>
        <fullName evidence="2">Transporter</fullName>
    </submittedName>
</protein>
<proteinExistence type="predicted"/>
<organism evidence="2 3">
    <name type="scientific">Flaviaesturariibacter aridisoli</name>
    <dbReference type="NCBI Taxonomy" id="2545761"/>
    <lineage>
        <taxon>Bacteria</taxon>
        <taxon>Pseudomonadati</taxon>
        <taxon>Bacteroidota</taxon>
        <taxon>Chitinophagia</taxon>
        <taxon>Chitinophagales</taxon>
        <taxon>Chitinophagaceae</taxon>
        <taxon>Flaviaestuariibacter</taxon>
    </lineage>
</organism>
<name>A0A4R4DVG5_9BACT</name>
<dbReference type="EMBL" id="SKFH01000042">
    <property type="protein sequence ID" value="TCZ66521.1"/>
    <property type="molecule type" value="Genomic_DNA"/>
</dbReference>
<sequence length="295" mass="32575">MKKIFVAVLLLCSLFSVPARACDICGCGVSNYNPFLFPHLSKSYISLSYLHRVYHTRSDEGSLGTERYNSFILSGQYKLGKKLQFMAMLPLQENSLRNDAGSRRASGPGDITLLGQYRVWDKLTKKLRQTLLVGGGVKLATGRYVPASSGKADDQNFQLGTGSTDYLLSGSYRLSYRKWVFGASSSYKYNTQNRDGFRFGDVWNAGLLAVYRKDWDKLSLLPYVQVTHEAQLQDADNHVLQAHSGGTVFYAGGGLDLNTKRFTIGLNYQFAADQSLAGGQIQAGPRVAAHASFAF</sequence>
<evidence type="ECO:0000256" key="1">
    <source>
        <dbReference type="SAM" id="SignalP"/>
    </source>
</evidence>
<feature type="signal peptide" evidence="1">
    <location>
        <begin position="1"/>
        <end position="21"/>
    </location>
</feature>
<evidence type="ECO:0000313" key="3">
    <source>
        <dbReference type="Proteomes" id="UP000295164"/>
    </source>
</evidence>
<dbReference type="Proteomes" id="UP000295164">
    <property type="component" value="Unassembled WGS sequence"/>
</dbReference>
<reference evidence="2 3" key="1">
    <citation type="submission" date="2019-03" db="EMBL/GenBank/DDBJ databases">
        <authorList>
            <person name="Kim M.K.M."/>
        </authorList>
    </citation>
    <scope>NUCLEOTIDE SEQUENCE [LARGE SCALE GENOMIC DNA]</scope>
    <source>
        <strain evidence="2 3">17J68-15</strain>
    </source>
</reference>
<feature type="chain" id="PRO_5020308840" evidence="1">
    <location>
        <begin position="22"/>
        <end position="295"/>
    </location>
</feature>
<keyword evidence="1" id="KW-0732">Signal</keyword>
<dbReference type="AlphaFoldDB" id="A0A4R4DVG5"/>
<dbReference type="OrthoDB" id="1405967at2"/>
<evidence type="ECO:0000313" key="2">
    <source>
        <dbReference type="EMBL" id="TCZ66521.1"/>
    </source>
</evidence>